<name>A0A1L3F068_9GAMM</name>
<proteinExistence type="inferred from homology"/>
<keyword evidence="6 7" id="KW-0472">Membrane</keyword>
<evidence type="ECO:0000256" key="3">
    <source>
        <dbReference type="ARBA" id="ARBA00022475"/>
    </source>
</evidence>
<evidence type="ECO:0000256" key="1">
    <source>
        <dbReference type="ARBA" id="ARBA00004651"/>
    </source>
</evidence>
<gene>
    <name evidence="8" type="ORF">BJI69_19905</name>
</gene>
<accession>A0A1L3F068</accession>
<dbReference type="KEGG" id="lrz:BJI69_19905"/>
<organism evidence="8 9">
    <name type="scientific">Luteibacter rhizovicinus DSM 16549</name>
    <dbReference type="NCBI Taxonomy" id="1440763"/>
    <lineage>
        <taxon>Bacteria</taxon>
        <taxon>Pseudomonadati</taxon>
        <taxon>Pseudomonadota</taxon>
        <taxon>Gammaproteobacteria</taxon>
        <taxon>Lysobacterales</taxon>
        <taxon>Rhodanobacteraceae</taxon>
        <taxon>Luteibacter</taxon>
    </lineage>
</organism>
<evidence type="ECO:0000256" key="7">
    <source>
        <dbReference type="SAM" id="Phobius"/>
    </source>
</evidence>
<feature type="transmembrane region" description="Helical" evidence="7">
    <location>
        <begin position="116"/>
        <end position="134"/>
    </location>
</feature>
<comment type="subcellular location">
    <subcellularLocation>
        <location evidence="1">Cell membrane</location>
        <topology evidence="1">Multi-pass membrane protein</topology>
    </subcellularLocation>
</comment>
<keyword evidence="9" id="KW-1185">Reference proteome</keyword>
<dbReference type="AlphaFoldDB" id="A0A1L3F068"/>
<dbReference type="InterPro" id="IPR051907">
    <property type="entry name" value="DoxX-like_oxidoreductase"/>
</dbReference>
<keyword evidence="3" id="KW-1003">Cell membrane</keyword>
<dbReference type="Proteomes" id="UP000182987">
    <property type="component" value="Chromosome"/>
</dbReference>
<protein>
    <submittedName>
        <fullName evidence="8">Cytochrome-c oxidase</fullName>
    </submittedName>
</protein>
<evidence type="ECO:0000256" key="6">
    <source>
        <dbReference type="ARBA" id="ARBA00023136"/>
    </source>
</evidence>
<evidence type="ECO:0000313" key="8">
    <source>
        <dbReference type="EMBL" id="APG06662.1"/>
    </source>
</evidence>
<keyword evidence="4 7" id="KW-0812">Transmembrane</keyword>
<sequence length="152" mass="16727">MLGLARLGRIFASPFLRVALALPFLRSGLTRWDPFPDLSLGTQFLFAYQFKLHLFGRVLDMPAPTLLAYATAVAEIILPVLLLVGLGTRVAALMLLVMTAFIQLVAPDGWANFHLYWASMALALVALGGGRLSLDNLIDHVRRQRPVSAQRT</sequence>
<dbReference type="InterPro" id="IPR032808">
    <property type="entry name" value="DoxX"/>
</dbReference>
<reference evidence="9" key="1">
    <citation type="submission" date="2016-09" db="EMBL/GenBank/DDBJ databases">
        <authorList>
            <person name="Lysoe E."/>
        </authorList>
    </citation>
    <scope>NUCLEOTIDE SEQUENCE [LARGE SCALE GENOMIC DNA]</scope>
    <source>
        <strain evidence="9">LJ96T</strain>
    </source>
</reference>
<evidence type="ECO:0000313" key="9">
    <source>
        <dbReference type="Proteomes" id="UP000182987"/>
    </source>
</evidence>
<evidence type="ECO:0000256" key="2">
    <source>
        <dbReference type="ARBA" id="ARBA00006679"/>
    </source>
</evidence>
<dbReference type="OrthoDB" id="121744at2"/>
<evidence type="ECO:0000256" key="4">
    <source>
        <dbReference type="ARBA" id="ARBA00022692"/>
    </source>
</evidence>
<dbReference type="Pfam" id="PF07681">
    <property type="entry name" value="DoxX"/>
    <property type="match status" value="1"/>
</dbReference>
<feature type="transmembrane region" description="Helical" evidence="7">
    <location>
        <begin position="91"/>
        <end position="110"/>
    </location>
</feature>
<feature type="transmembrane region" description="Helical" evidence="7">
    <location>
        <begin position="66"/>
        <end position="84"/>
    </location>
</feature>
<dbReference type="GO" id="GO:0005886">
    <property type="term" value="C:plasma membrane"/>
    <property type="evidence" value="ECO:0007669"/>
    <property type="project" value="UniProtKB-SubCell"/>
</dbReference>
<comment type="similarity">
    <text evidence="2">Belongs to the DoxX family.</text>
</comment>
<dbReference type="STRING" id="1440763.BJI69_19905"/>
<keyword evidence="5 7" id="KW-1133">Transmembrane helix</keyword>
<evidence type="ECO:0000256" key="5">
    <source>
        <dbReference type="ARBA" id="ARBA00022989"/>
    </source>
</evidence>
<dbReference type="EMBL" id="CP017480">
    <property type="protein sequence ID" value="APG06662.1"/>
    <property type="molecule type" value="Genomic_DNA"/>
</dbReference>
<dbReference type="PANTHER" id="PTHR33452:SF1">
    <property type="entry name" value="INNER MEMBRANE PROTEIN YPHA-RELATED"/>
    <property type="match status" value="1"/>
</dbReference>
<dbReference type="PANTHER" id="PTHR33452">
    <property type="entry name" value="OXIDOREDUCTASE CATD-RELATED"/>
    <property type="match status" value="1"/>
</dbReference>
<feature type="transmembrane region" description="Helical" evidence="7">
    <location>
        <begin position="7"/>
        <end position="25"/>
    </location>
</feature>